<reference evidence="4" key="2">
    <citation type="submission" date="2021-09" db="EMBL/GenBank/DDBJ databases">
        <authorList>
            <person name="Jia N."/>
            <person name="Wang J."/>
            <person name="Shi W."/>
            <person name="Du L."/>
            <person name="Sun Y."/>
            <person name="Zhan W."/>
            <person name="Jiang J."/>
            <person name="Wang Q."/>
            <person name="Zhang B."/>
            <person name="Ji P."/>
            <person name="Sakyi L.B."/>
            <person name="Cui X."/>
            <person name="Yuan T."/>
            <person name="Jiang B."/>
            <person name="Yang W."/>
            <person name="Lam T.T.-Y."/>
            <person name="Chang Q."/>
            <person name="Ding S."/>
            <person name="Wang X."/>
            <person name="Zhu J."/>
            <person name="Ruan X."/>
            <person name="Zhao L."/>
            <person name="Wei J."/>
            <person name="Que T."/>
            <person name="Du C."/>
            <person name="Cheng J."/>
            <person name="Dai P."/>
            <person name="Han X."/>
            <person name="Huang E."/>
            <person name="Gao Y."/>
            <person name="Liu J."/>
            <person name="Shao H."/>
            <person name="Ye R."/>
            <person name="Li L."/>
            <person name="Wei W."/>
            <person name="Wang X."/>
            <person name="Wang C."/>
            <person name="Huo Q."/>
            <person name="Li W."/>
            <person name="Guo W."/>
            <person name="Chen H."/>
            <person name="Chen S."/>
            <person name="Zhou L."/>
            <person name="Zhou L."/>
            <person name="Ni X."/>
            <person name="Tian J."/>
            <person name="Zhou Y."/>
            <person name="Sheng Y."/>
            <person name="Liu T."/>
            <person name="Pan Y."/>
            <person name="Xia L."/>
            <person name="Li J."/>
            <person name="Zhao F."/>
            <person name="Cao W."/>
        </authorList>
    </citation>
    <scope>NUCLEOTIDE SEQUENCE</scope>
    <source>
        <strain evidence="4">Rsan-2018</strain>
        <tissue evidence="4">Larvae</tissue>
    </source>
</reference>
<dbReference type="GO" id="GO:0003676">
    <property type="term" value="F:nucleic acid binding"/>
    <property type="evidence" value="ECO:0007669"/>
    <property type="project" value="InterPro"/>
</dbReference>
<dbReference type="InterPro" id="IPR036388">
    <property type="entry name" value="WH-like_DNA-bd_sf"/>
</dbReference>
<dbReference type="InterPro" id="IPR038717">
    <property type="entry name" value="Tc1-like_DDE_dom"/>
</dbReference>
<feature type="region of interest" description="Disordered" evidence="2">
    <location>
        <begin position="152"/>
        <end position="195"/>
    </location>
</feature>
<gene>
    <name evidence="4" type="ORF">HPB52_000783</name>
</gene>
<proteinExistence type="predicted"/>
<feature type="region of interest" description="Disordered" evidence="2">
    <location>
        <begin position="210"/>
        <end position="240"/>
    </location>
</feature>
<reference evidence="4" key="1">
    <citation type="journal article" date="2020" name="Cell">
        <title>Large-Scale Comparative Analyses of Tick Genomes Elucidate Their Genetic Diversity and Vector Capacities.</title>
        <authorList>
            <consortium name="Tick Genome and Microbiome Consortium (TIGMIC)"/>
            <person name="Jia N."/>
            <person name="Wang J."/>
            <person name="Shi W."/>
            <person name="Du L."/>
            <person name="Sun Y."/>
            <person name="Zhan W."/>
            <person name="Jiang J.F."/>
            <person name="Wang Q."/>
            <person name="Zhang B."/>
            <person name="Ji P."/>
            <person name="Bell-Sakyi L."/>
            <person name="Cui X.M."/>
            <person name="Yuan T.T."/>
            <person name="Jiang B.G."/>
            <person name="Yang W.F."/>
            <person name="Lam T.T."/>
            <person name="Chang Q.C."/>
            <person name="Ding S.J."/>
            <person name="Wang X.J."/>
            <person name="Zhu J.G."/>
            <person name="Ruan X.D."/>
            <person name="Zhao L."/>
            <person name="Wei J.T."/>
            <person name="Ye R.Z."/>
            <person name="Que T.C."/>
            <person name="Du C.H."/>
            <person name="Zhou Y.H."/>
            <person name="Cheng J.X."/>
            <person name="Dai P.F."/>
            <person name="Guo W.B."/>
            <person name="Han X.H."/>
            <person name="Huang E.J."/>
            <person name="Li L.F."/>
            <person name="Wei W."/>
            <person name="Gao Y.C."/>
            <person name="Liu J.Z."/>
            <person name="Shao H.Z."/>
            <person name="Wang X."/>
            <person name="Wang C.C."/>
            <person name="Yang T.C."/>
            <person name="Huo Q.B."/>
            <person name="Li W."/>
            <person name="Chen H.Y."/>
            <person name="Chen S.E."/>
            <person name="Zhou L.G."/>
            <person name="Ni X.B."/>
            <person name="Tian J.H."/>
            <person name="Sheng Y."/>
            <person name="Liu T."/>
            <person name="Pan Y.S."/>
            <person name="Xia L.Y."/>
            <person name="Li J."/>
            <person name="Zhao F."/>
            <person name="Cao W.C."/>
        </authorList>
    </citation>
    <scope>NUCLEOTIDE SEQUENCE</scope>
    <source>
        <strain evidence="4">Rsan-2018</strain>
    </source>
</reference>
<evidence type="ECO:0000313" key="5">
    <source>
        <dbReference type="Proteomes" id="UP000821837"/>
    </source>
</evidence>
<dbReference type="EMBL" id="JABSTV010001249">
    <property type="protein sequence ID" value="KAH7961024.1"/>
    <property type="molecule type" value="Genomic_DNA"/>
</dbReference>
<dbReference type="InterPro" id="IPR036397">
    <property type="entry name" value="RNaseH_sf"/>
</dbReference>
<dbReference type="VEuPathDB" id="VectorBase:RSAN_033152"/>
<name>A0A9D4PYA1_RHISA</name>
<evidence type="ECO:0000313" key="4">
    <source>
        <dbReference type="EMBL" id="KAH7961024.1"/>
    </source>
</evidence>
<dbReference type="Gene3D" id="1.10.10.10">
    <property type="entry name" value="Winged helix-like DNA-binding domain superfamily/Winged helix DNA-binding domain"/>
    <property type="match status" value="1"/>
</dbReference>
<comment type="caution">
    <text evidence="4">The sequence shown here is derived from an EMBL/GenBank/DDBJ whole genome shotgun (WGS) entry which is preliminary data.</text>
</comment>
<comment type="subcellular location">
    <subcellularLocation>
        <location evidence="1">Nucleus</location>
    </subcellularLocation>
</comment>
<evidence type="ECO:0000256" key="2">
    <source>
        <dbReference type="SAM" id="MobiDB-lite"/>
    </source>
</evidence>
<dbReference type="Pfam" id="PF13358">
    <property type="entry name" value="DDE_3"/>
    <property type="match status" value="1"/>
</dbReference>
<dbReference type="Pfam" id="PF13384">
    <property type="entry name" value="HTH_23"/>
    <property type="match status" value="1"/>
</dbReference>
<evidence type="ECO:0000256" key="1">
    <source>
        <dbReference type="ARBA" id="ARBA00004123"/>
    </source>
</evidence>
<dbReference type="AlphaFoldDB" id="A0A9D4PYA1"/>
<feature type="compositionally biased region" description="Low complexity" evidence="2">
    <location>
        <begin position="171"/>
        <end position="185"/>
    </location>
</feature>
<evidence type="ECO:0000259" key="3">
    <source>
        <dbReference type="Pfam" id="PF13358"/>
    </source>
</evidence>
<dbReference type="Proteomes" id="UP000821837">
    <property type="component" value="Chromosome 3"/>
</dbReference>
<organism evidence="4 5">
    <name type="scientific">Rhipicephalus sanguineus</name>
    <name type="common">Brown dog tick</name>
    <name type="synonym">Ixodes sanguineus</name>
    <dbReference type="NCBI Taxonomy" id="34632"/>
    <lineage>
        <taxon>Eukaryota</taxon>
        <taxon>Metazoa</taxon>
        <taxon>Ecdysozoa</taxon>
        <taxon>Arthropoda</taxon>
        <taxon>Chelicerata</taxon>
        <taxon>Arachnida</taxon>
        <taxon>Acari</taxon>
        <taxon>Parasitiformes</taxon>
        <taxon>Ixodida</taxon>
        <taxon>Ixodoidea</taxon>
        <taxon>Ixodidae</taxon>
        <taxon>Rhipicephalinae</taxon>
        <taxon>Rhipicephalus</taxon>
        <taxon>Rhipicephalus</taxon>
    </lineage>
</organism>
<keyword evidence="5" id="KW-1185">Reference proteome</keyword>
<feature type="domain" description="Tc1-like transposase DDE" evidence="3">
    <location>
        <begin position="365"/>
        <end position="472"/>
    </location>
</feature>
<dbReference type="InterPro" id="IPR009057">
    <property type="entry name" value="Homeodomain-like_sf"/>
</dbReference>
<dbReference type="SUPFAM" id="SSF46689">
    <property type="entry name" value="Homeodomain-like"/>
    <property type="match status" value="1"/>
</dbReference>
<dbReference type="Gene3D" id="3.30.420.10">
    <property type="entry name" value="Ribonuclease H-like superfamily/Ribonuclease H"/>
    <property type="match status" value="1"/>
</dbReference>
<protein>
    <recommendedName>
        <fullName evidence="3">Tc1-like transposase DDE domain-containing protein</fullName>
    </recommendedName>
</protein>
<dbReference type="GO" id="GO:0005634">
    <property type="term" value="C:nucleus"/>
    <property type="evidence" value="ECO:0007669"/>
    <property type="project" value="UniProtKB-SubCell"/>
</dbReference>
<dbReference type="VEuPathDB" id="VectorBase:RSAN_039730"/>
<accession>A0A9D4PYA1</accession>
<sequence length="524" mass="58518">MLPSHEYPEKLSDPRLVFFMAGYVARKTILKTACKECLDELLVPADEAKEYLAMLTKFCDNGGLLCPSEKLFSLVDALEITFSMWFSYNELHSDSLEELVSCLHKNDVTLGCAQHGPSLTKQCGTTSLRLRAATAKNGSCWYRECPQQREHLHGGFGDPQESHEAQKARPRSTTLGLATRRAAASQPEANVSSRRNSTLMYPALRARIERRTRESGFDPYSDTPLKSTTQEPAAATERGKQSVRLRIVELSQKQYTQRQIAGMTGRSNKTVNRIIQAYMKEGRISDAPHRRHPRATTAAQDADILDATKASPFSTARDIGAAAGVSASASRIKRRLAEGKLKSHERVWRPVNSRYDPLYLQEVASSGRTAVNVWGAVSRDGLGVLHRIEGPLTSVRYCDILDYVVIPYALDGPFPDGDILFQQDLSPVHTAKVVEELLNMRGVRCLRWVPKGADLNIIEAVWGRMKVSLCKRGLHSSSADELWSAVEEEWMRLQNERSFVDNLYASLQSRMQDVTAVQGAMTHH</sequence>